<evidence type="ECO:0000256" key="3">
    <source>
        <dbReference type="ARBA" id="ARBA00023015"/>
    </source>
</evidence>
<accession>A0A9D9MZZ9</accession>
<dbReference type="InterPro" id="IPR047050">
    <property type="entry name" value="NGN"/>
</dbReference>
<dbReference type="AlphaFoldDB" id="A0A9D9MZZ9"/>
<dbReference type="PANTHER" id="PTHR30265:SF2">
    <property type="entry name" value="TRANSCRIPTION TERMINATION_ANTITERMINATION PROTEIN NUSG"/>
    <property type="match status" value="1"/>
</dbReference>
<dbReference type="HAMAP" id="MF_00948">
    <property type="entry name" value="NusG"/>
    <property type="match status" value="1"/>
</dbReference>
<dbReference type="PANTHER" id="PTHR30265">
    <property type="entry name" value="RHO-INTERACTING TRANSCRIPTION TERMINATION FACTOR NUSG"/>
    <property type="match status" value="1"/>
</dbReference>
<dbReference type="Proteomes" id="UP000823617">
    <property type="component" value="Unassembled WGS sequence"/>
</dbReference>
<dbReference type="InterPro" id="IPR043425">
    <property type="entry name" value="NusG-like"/>
</dbReference>
<dbReference type="SUPFAM" id="SSF50104">
    <property type="entry name" value="Translation proteins SH3-like domain"/>
    <property type="match status" value="1"/>
</dbReference>
<proteinExistence type="inferred from homology"/>
<dbReference type="EMBL" id="JADIMK010000034">
    <property type="protein sequence ID" value="MBO8455435.1"/>
    <property type="molecule type" value="Genomic_DNA"/>
</dbReference>
<reference evidence="10" key="1">
    <citation type="submission" date="2020-10" db="EMBL/GenBank/DDBJ databases">
        <authorList>
            <person name="Gilroy R."/>
        </authorList>
    </citation>
    <scope>NUCLEOTIDE SEQUENCE</scope>
    <source>
        <strain evidence="10">B1-3475</strain>
    </source>
</reference>
<gene>
    <name evidence="5 10" type="primary">nusG</name>
    <name evidence="10" type="ORF">IAC08_03385</name>
</gene>
<dbReference type="InterPro" id="IPR005824">
    <property type="entry name" value="KOW"/>
</dbReference>
<evidence type="ECO:0000313" key="10">
    <source>
        <dbReference type="EMBL" id="MBO8455435.1"/>
    </source>
</evidence>
<keyword evidence="2 5" id="KW-0889">Transcription antitermination</keyword>
<comment type="function">
    <text evidence="5 7">Participates in transcription elongation, termination and antitermination.</text>
</comment>
<sequence length="194" mass="22101">MSEGNKKWYVLRAAGGKEKKAKEYLEKEIERYGLQDLVSQVLVPSEKVYKIRDGKRYSSERLFYPGYVLIEAELTGELQYIIRNEVPHMSGFLTEKRDVSKGNGKSQEERIPVPLRDSEVKRILGEQDEVADSEGETIVDYTVGEAVKITDGPFSGFDGTVEEIVEDRSKLKVMVVIFGRKTLLELNFTQVTKE</sequence>
<protein>
    <recommendedName>
        <fullName evidence="5 6">Transcription termination/antitermination protein NusG</fullName>
    </recommendedName>
</protein>
<dbReference type="PRINTS" id="PR00338">
    <property type="entry name" value="NUSGTNSCPFCT"/>
</dbReference>
<feature type="domain" description="NusG-like N-terminal" evidence="8">
    <location>
        <begin position="5"/>
        <end position="127"/>
    </location>
</feature>
<evidence type="ECO:0000256" key="4">
    <source>
        <dbReference type="ARBA" id="ARBA00023163"/>
    </source>
</evidence>
<reference evidence="10" key="2">
    <citation type="journal article" date="2021" name="PeerJ">
        <title>Extensive microbial diversity within the chicken gut microbiome revealed by metagenomics and culture.</title>
        <authorList>
            <person name="Gilroy R."/>
            <person name="Ravi A."/>
            <person name="Getino M."/>
            <person name="Pursley I."/>
            <person name="Horton D.L."/>
            <person name="Alikhan N.F."/>
            <person name="Baker D."/>
            <person name="Gharbi K."/>
            <person name="Hall N."/>
            <person name="Watson M."/>
            <person name="Adriaenssens E.M."/>
            <person name="Foster-Nyarko E."/>
            <person name="Jarju S."/>
            <person name="Secka A."/>
            <person name="Antonio M."/>
            <person name="Oren A."/>
            <person name="Chaudhuri R.R."/>
            <person name="La Ragione R."/>
            <person name="Hildebrand F."/>
            <person name="Pallen M.J."/>
        </authorList>
    </citation>
    <scope>NUCLEOTIDE SEQUENCE</scope>
    <source>
        <strain evidence="10">B1-3475</strain>
    </source>
</reference>
<keyword evidence="3 5" id="KW-0805">Transcription regulation</keyword>
<evidence type="ECO:0000313" key="11">
    <source>
        <dbReference type="Proteomes" id="UP000823617"/>
    </source>
</evidence>
<dbReference type="InterPro" id="IPR014722">
    <property type="entry name" value="Rib_uL2_dom2"/>
</dbReference>
<dbReference type="Pfam" id="PF02357">
    <property type="entry name" value="NusG"/>
    <property type="match status" value="1"/>
</dbReference>
<dbReference type="GO" id="GO:0031564">
    <property type="term" value="P:transcription antitermination"/>
    <property type="evidence" value="ECO:0007669"/>
    <property type="project" value="UniProtKB-UniRule"/>
</dbReference>
<evidence type="ECO:0000259" key="8">
    <source>
        <dbReference type="SMART" id="SM00738"/>
    </source>
</evidence>
<organism evidence="10 11">
    <name type="scientific">Candidatus Cryptobacteroides intestinigallinarum</name>
    <dbReference type="NCBI Taxonomy" id="2840767"/>
    <lineage>
        <taxon>Bacteria</taxon>
        <taxon>Pseudomonadati</taxon>
        <taxon>Bacteroidota</taxon>
        <taxon>Bacteroidia</taxon>
        <taxon>Bacteroidales</taxon>
        <taxon>Candidatus Cryptobacteroides</taxon>
    </lineage>
</organism>
<dbReference type="GO" id="GO:0032784">
    <property type="term" value="P:regulation of DNA-templated transcription elongation"/>
    <property type="evidence" value="ECO:0007669"/>
    <property type="project" value="InterPro"/>
</dbReference>
<dbReference type="CDD" id="cd09891">
    <property type="entry name" value="NGN_Bact_1"/>
    <property type="match status" value="1"/>
</dbReference>
<comment type="caution">
    <text evidence="10">The sequence shown here is derived from an EMBL/GenBank/DDBJ whole genome shotgun (WGS) entry which is preliminary data.</text>
</comment>
<dbReference type="GO" id="GO:0006353">
    <property type="term" value="P:DNA-templated transcription termination"/>
    <property type="evidence" value="ECO:0007669"/>
    <property type="project" value="UniProtKB-UniRule"/>
</dbReference>
<evidence type="ECO:0000259" key="9">
    <source>
        <dbReference type="SMART" id="SM00739"/>
    </source>
</evidence>
<evidence type="ECO:0000256" key="2">
    <source>
        <dbReference type="ARBA" id="ARBA00022814"/>
    </source>
</evidence>
<dbReference type="InterPro" id="IPR036735">
    <property type="entry name" value="NGN_dom_sf"/>
</dbReference>
<dbReference type="InterPro" id="IPR006645">
    <property type="entry name" value="NGN-like_dom"/>
</dbReference>
<dbReference type="Gene3D" id="3.30.70.940">
    <property type="entry name" value="NusG, N-terminal domain"/>
    <property type="match status" value="1"/>
</dbReference>
<dbReference type="InterPro" id="IPR008991">
    <property type="entry name" value="Translation_prot_SH3-like_sf"/>
</dbReference>
<comment type="similarity">
    <text evidence="5 7">Belongs to the NusG family.</text>
</comment>
<evidence type="ECO:0000256" key="7">
    <source>
        <dbReference type="RuleBase" id="RU000538"/>
    </source>
</evidence>
<dbReference type="GO" id="GO:0006354">
    <property type="term" value="P:DNA-templated transcription elongation"/>
    <property type="evidence" value="ECO:0007669"/>
    <property type="project" value="UniProtKB-UniRule"/>
</dbReference>
<dbReference type="InterPro" id="IPR001062">
    <property type="entry name" value="Transcrpt_antiterm_NusG"/>
</dbReference>
<dbReference type="SUPFAM" id="SSF82679">
    <property type="entry name" value="N-utilization substance G protein NusG, N-terminal domain"/>
    <property type="match status" value="1"/>
</dbReference>
<evidence type="ECO:0000256" key="1">
    <source>
        <dbReference type="ARBA" id="ARBA00022472"/>
    </source>
</evidence>
<keyword evidence="1 5" id="KW-0806">Transcription termination</keyword>
<dbReference type="Gene3D" id="2.30.30.30">
    <property type="match status" value="1"/>
</dbReference>
<dbReference type="SMART" id="SM00738">
    <property type="entry name" value="NGN"/>
    <property type="match status" value="1"/>
</dbReference>
<evidence type="ECO:0000256" key="6">
    <source>
        <dbReference type="NCBIfam" id="TIGR00922"/>
    </source>
</evidence>
<dbReference type="GO" id="GO:0005829">
    <property type="term" value="C:cytosol"/>
    <property type="evidence" value="ECO:0007669"/>
    <property type="project" value="TreeGrafter"/>
</dbReference>
<dbReference type="NCBIfam" id="TIGR00922">
    <property type="entry name" value="nusG"/>
    <property type="match status" value="1"/>
</dbReference>
<evidence type="ECO:0000256" key="5">
    <source>
        <dbReference type="HAMAP-Rule" id="MF_00948"/>
    </source>
</evidence>
<dbReference type="SMART" id="SM00739">
    <property type="entry name" value="KOW"/>
    <property type="match status" value="1"/>
</dbReference>
<dbReference type="CDD" id="cd06091">
    <property type="entry name" value="KOW_NusG"/>
    <property type="match status" value="1"/>
</dbReference>
<name>A0A9D9MZZ9_9BACT</name>
<keyword evidence="4 5" id="KW-0804">Transcription</keyword>
<feature type="domain" description="KOW" evidence="9">
    <location>
        <begin position="140"/>
        <end position="167"/>
    </location>
</feature>
<dbReference type="Pfam" id="PF00467">
    <property type="entry name" value="KOW"/>
    <property type="match status" value="1"/>
</dbReference>